<dbReference type="Pfam" id="PF12833">
    <property type="entry name" value="HTH_18"/>
    <property type="match status" value="1"/>
</dbReference>
<name>A0A7W7ELD8_9HYPH</name>
<evidence type="ECO:0000259" key="4">
    <source>
        <dbReference type="PROSITE" id="PS01124"/>
    </source>
</evidence>
<dbReference type="SMART" id="SM00342">
    <property type="entry name" value="HTH_ARAC"/>
    <property type="match status" value="1"/>
</dbReference>
<dbReference type="SUPFAM" id="SSF46689">
    <property type="entry name" value="Homeodomain-like"/>
    <property type="match status" value="2"/>
</dbReference>
<dbReference type="Gene3D" id="1.10.10.60">
    <property type="entry name" value="Homeodomain-like"/>
    <property type="match status" value="2"/>
</dbReference>
<keyword evidence="6" id="KW-1185">Reference proteome</keyword>
<dbReference type="GO" id="GO:0043565">
    <property type="term" value="F:sequence-specific DNA binding"/>
    <property type="evidence" value="ECO:0007669"/>
    <property type="project" value="InterPro"/>
</dbReference>
<keyword evidence="3" id="KW-0804">Transcription</keyword>
<sequence>MSEALTGTGAYLERAGFLSQGLSLAVWKNDGYPTDYEWPDHHTLSLYLSGGDRVVREDRKLSGGAPGKICLLPAGHLSRWSVGAPVRMLHLYIAPAIVEHQALDCFGIRQGAFELKDLTFLDDASIAMIMRGGILPFDWRDRSDRLALDSACHLLIHHIIKRHVGDVRSKIDHGGLSPRVRRRICDFIEASLELPLTLDRLALEARLSKFHFAKMFRVSFGVSPHRYLMERRGERAKQLLRDDNLTLADVALACGFASQSHFTKAFKVECGVTPGEWRKTR</sequence>
<dbReference type="InterPro" id="IPR018060">
    <property type="entry name" value="HTH_AraC"/>
</dbReference>
<dbReference type="InterPro" id="IPR020449">
    <property type="entry name" value="Tscrpt_reg_AraC-type_HTH"/>
</dbReference>
<evidence type="ECO:0000256" key="3">
    <source>
        <dbReference type="ARBA" id="ARBA00023163"/>
    </source>
</evidence>
<dbReference type="EMBL" id="JACIIG010000008">
    <property type="protein sequence ID" value="MBB4569342.1"/>
    <property type="molecule type" value="Genomic_DNA"/>
</dbReference>
<evidence type="ECO:0000256" key="2">
    <source>
        <dbReference type="ARBA" id="ARBA00023125"/>
    </source>
</evidence>
<gene>
    <name evidence="5" type="ORF">GGE60_003466</name>
</gene>
<dbReference type="GO" id="GO:0003700">
    <property type="term" value="F:DNA-binding transcription factor activity"/>
    <property type="evidence" value="ECO:0007669"/>
    <property type="project" value="InterPro"/>
</dbReference>
<organism evidence="5 6">
    <name type="scientific">Rhizobium leucaenae</name>
    <dbReference type="NCBI Taxonomy" id="29450"/>
    <lineage>
        <taxon>Bacteria</taxon>
        <taxon>Pseudomonadati</taxon>
        <taxon>Pseudomonadota</taxon>
        <taxon>Alphaproteobacteria</taxon>
        <taxon>Hyphomicrobiales</taxon>
        <taxon>Rhizobiaceae</taxon>
        <taxon>Rhizobium/Agrobacterium group</taxon>
        <taxon>Rhizobium</taxon>
    </lineage>
</organism>
<accession>A0A7W7ELD8</accession>
<dbReference type="PROSITE" id="PS01124">
    <property type="entry name" value="HTH_ARAC_FAMILY_2"/>
    <property type="match status" value="1"/>
</dbReference>
<evidence type="ECO:0000256" key="1">
    <source>
        <dbReference type="ARBA" id="ARBA00023015"/>
    </source>
</evidence>
<dbReference type="PANTHER" id="PTHR46796:SF6">
    <property type="entry name" value="ARAC SUBFAMILY"/>
    <property type="match status" value="1"/>
</dbReference>
<dbReference type="AlphaFoldDB" id="A0A7W7ELD8"/>
<dbReference type="PRINTS" id="PR00032">
    <property type="entry name" value="HTHARAC"/>
</dbReference>
<protein>
    <submittedName>
        <fullName evidence="5">AraC family transcriptional regulator</fullName>
    </submittedName>
</protein>
<dbReference type="InterPro" id="IPR050204">
    <property type="entry name" value="AraC_XylS_family_regulators"/>
</dbReference>
<keyword evidence="2" id="KW-0238">DNA-binding</keyword>
<evidence type="ECO:0000313" key="5">
    <source>
        <dbReference type="EMBL" id="MBB4569342.1"/>
    </source>
</evidence>
<proteinExistence type="predicted"/>
<dbReference type="Proteomes" id="UP000543836">
    <property type="component" value="Unassembled WGS sequence"/>
</dbReference>
<keyword evidence="1" id="KW-0805">Transcription regulation</keyword>
<dbReference type="PANTHER" id="PTHR46796">
    <property type="entry name" value="HTH-TYPE TRANSCRIPTIONAL ACTIVATOR RHAS-RELATED"/>
    <property type="match status" value="1"/>
</dbReference>
<dbReference type="InterPro" id="IPR009057">
    <property type="entry name" value="Homeodomain-like_sf"/>
</dbReference>
<feature type="domain" description="HTH araC/xylS-type" evidence="4">
    <location>
        <begin position="182"/>
        <end position="280"/>
    </location>
</feature>
<evidence type="ECO:0000313" key="6">
    <source>
        <dbReference type="Proteomes" id="UP000543836"/>
    </source>
</evidence>
<reference evidence="5 6" key="1">
    <citation type="submission" date="2020-08" db="EMBL/GenBank/DDBJ databases">
        <title>Genomic Encyclopedia of Type Strains, Phase IV (KMG-V): Genome sequencing to study the core and pangenomes of soil and plant-associated prokaryotes.</title>
        <authorList>
            <person name="Whitman W."/>
        </authorList>
    </citation>
    <scope>NUCLEOTIDE SEQUENCE [LARGE SCALE GENOMIC DNA]</scope>
    <source>
        <strain evidence="5 6">SEMIA 492</strain>
    </source>
</reference>
<comment type="caution">
    <text evidence="5">The sequence shown here is derived from an EMBL/GenBank/DDBJ whole genome shotgun (WGS) entry which is preliminary data.</text>
</comment>
<dbReference type="RefSeq" id="WP_028752623.1">
    <property type="nucleotide sequence ID" value="NZ_JACIIG010000008.1"/>
</dbReference>